<name>A0A2X0IR08_9ACTN</name>
<dbReference type="Proteomes" id="UP000248889">
    <property type="component" value="Unassembled WGS sequence"/>
</dbReference>
<organism evidence="1 2">
    <name type="scientific">Streptacidiphilus pinicola</name>
    <dbReference type="NCBI Taxonomy" id="2219663"/>
    <lineage>
        <taxon>Bacteria</taxon>
        <taxon>Bacillati</taxon>
        <taxon>Actinomycetota</taxon>
        <taxon>Actinomycetes</taxon>
        <taxon>Kitasatosporales</taxon>
        <taxon>Streptomycetaceae</taxon>
        <taxon>Streptacidiphilus</taxon>
    </lineage>
</organism>
<evidence type="ECO:0000313" key="2">
    <source>
        <dbReference type="Proteomes" id="UP000248889"/>
    </source>
</evidence>
<dbReference type="EMBL" id="QKYN01000014">
    <property type="protein sequence ID" value="RAG87057.1"/>
    <property type="molecule type" value="Genomic_DNA"/>
</dbReference>
<dbReference type="AlphaFoldDB" id="A0A2X0IR08"/>
<evidence type="ECO:0000313" key="1">
    <source>
        <dbReference type="EMBL" id="RAG87057.1"/>
    </source>
</evidence>
<keyword evidence="2" id="KW-1185">Reference proteome</keyword>
<accession>A0A2X0IR08</accession>
<reference evidence="1 2" key="1">
    <citation type="submission" date="2018-06" db="EMBL/GenBank/DDBJ databases">
        <title>Streptacidiphilus pinicola sp. nov., isolated from pine grove soil.</title>
        <authorList>
            <person name="Roh S.G."/>
            <person name="Park S."/>
            <person name="Kim M.-K."/>
            <person name="Yun B.-R."/>
            <person name="Park J."/>
            <person name="Kim M.J."/>
            <person name="Kim Y.S."/>
            <person name="Kim S.B."/>
        </authorList>
    </citation>
    <scope>NUCLEOTIDE SEQUENCE [LARGE SCALE GENOMIC DNA]</scope>
    <source>
        <strain evidence="1 2">MMS16-CNU450</strain>
    </source>
</reference>
<gene>
    <name evidence="1" type="ORF">DN069_03635</name>
</gene>
<comment type="caution">
    <text evidence="1">The sequence shown here is derived from an EMBL/GenBank/DDBJ whole genome shotgun (WGS) entry which is preliminary data.</text>
</comment>
<protein>
    <submittedName>
        <fullName evidence="1">Uncharacterized protein</fullName>
    </submittedName>
</protein>
<proteinExistence type="predicted"/>
<dbReference type="RefSeq" id="WP_111499331.1">
    <property type="nucleotide sequence ID" value="NZ_QKYN01000014.1"/>
</dbReference>
<sequence>MVQTSTAQNSTTQTPRVVVGVRDRVGDSALLRRAAASEAAAEGCAAAALTAVAAFTARLRAPAAA</sequence>